<feature type="site" description="Interaction with DNA" evidence="10">
    <location>
        <position position="325"/>
    </location>
</feature>
<feature type="domain" description="Toprim" evidence="11">
    <location>
        <begin position="9"/>
        <end position="119"/>
    </location>
</feature>
<feature type="active site" description="O-(5'-phospho-DNA)-tyrosine intermediate" evidence="10">
    <location>
        <position position="323"/>
    </location>
</feature>
<feature type="site" description="Interaction with DNA" evidence="10">
    <location>
        <position position="146"/>
    </location>
</feature>
<keyword evidence="6" id="KW-0460">Magnesium</keyword>
<sequence length="763" mass="85529">MATTNPKGKKLVIVESPTKQKTISKILGNDYIVRSSFGHVRDLPSKDIGVDIEHGFKPTYVAVDRAKRLIAELTAAAKNASEIYLATDPDREGEAIAWHLVELLKLPKDRYQRIYFHEITPAAIKESFAHARKIDDNLVNAQQARRILDRIVGYKLSPLLWKKITSGLSAGRVQSVAVRLLAERAKEIAEFKEQEYWTIGAQFEKPGAAPSFWARVTKWQGKNVEQTTTYKLFAEDYKVKTTVFDKPEKLAPLSELLRKGPNTVLKVEKKEVKQKPKPPFITSSMQQDAYNKLGFPSQKTMMTAQHLYEGIDVQGQTVGLITYMRTDSFNVSKLLQEQTKKFIGEKYGPAFVPAKQPVYKSKVMGAQEAHESIHPTDVRRTPQAMKPFLTSDQYKLYELIWLRFVASQMADAVFNTVAIDIASGSKEQCVLRASGRTVKFPGYLSIYKDQEEDSSEEKEDGSALLPILAEGDELKLLDIKTKDHKTTPPPCYNEASLIKTLEKHGIGRPSTYAPTIKTILDRKYIARQPKTSKLVATDLGITVTDSLKDFFKEIMDLSYTAGVEEQLDQVAEGNQQWVKLLSDFYTNFKKELDEAEQGMQRPAAKETDEKCPICGKMMLKKRSRFGEYLVCSDPQCKGKINLTSSGEKVQPEKTDEICDKCGAPMVIRTGRRGKFLACSAYPKCKNTYSLDAQGHKVASTGPIITDRLCEKCGKPMVLRTSKRGEFLGCSGYPKCKTIVTVTPEEIEQIKAAHAAKTAAEAKK</sequence>
<dbReference type="InterPro" id="IPR013497">
    <property type="entry name" value="Topo_IA_cen"/>
</dbReference>
<keyword evidence="4" id="KW-0863">Zinc-finger</keyword>
<evidence type="ECO:0000256" key="1">
    <source>
        <dbReference type="ARBA" id="ARBA00000213"/>
    </source>
</evidence>
<dbReference type="InterPro" id="IPR003602">
    <property type="entry name" value="Topo_IA_DNA-bd_dom"/>
</dbReference>
<dbReference type="Proteomes" id="UP000196368">
    <property type="component" value="Unassembled WGS sequence"/>
</dbReference>
<dbReference type="GO" id="GO:0003917">
    <property type="term" value="F:DNA topoisomerase type I (single strand cut, ATP-independent) activity"/>
    <property type="evidence" value="ECO:0007669"/>
    <property type="project" value="UniProtKB-UniRule"/>
</dbReference>
<proteinExistence type="inferred from homology"/>
<dbReference type="InterPro" id="IPR000380">
    <property type="entry name" value="Topo_IA"/>
</dbReference>
<feature type="region of interest" description="Interaction with DNA" evidence="10">
    <location>
        <begin position="169"/>
        <end position="174"/>
    </location>
</feature>
<dbReference type="Pfam" id="PF01396">
    <property type="entry name" value="Zn_ribbon_Top1"/>
    <property type="match status" value="3"/>
</dbReference>
<dbReference type="SUPFAM" id="SSF57783">
    <property type="entry name" value="Zinc beta-ribbon"/>
    <property type="match status" value="2"/>
</dbReference>
<keyword evidence="14" id="KW-1185">Reference proteome</keyword>
<dbReference type="Gene3D" id="1.10.290.10">
    <property type="entry name" value="Topoisomerase I, domain 4"/>
    <property type="match status" value="1"/>
</dbReference>
<name>A0A1Y4DAK7_9BACT</name>
<dbReference type="CDD" id="cd00186">
    <property type="entry name" value="TOP1Ac"/>
    <property type="match status" value="1"/>
</dbReference>
<dbReference type="GO" id="GO:0008270">
    <property type="term" value="F:zinc ion binding"/>
    <property type="evidence" value="ECO:0007669"/>
    <property type="project" value="UniProtKB-KW"/>
</dbReference>
<evidence type="ECO:0000256" key="3">
    <source>
        <dbReference type="ARBA" id="ARBA00022723"/>
    </source>
</evidence>
<evidence type="ECO:0000313" key="14">
    <source>
        <dbReference type="Proteomes" id="UP000196368"/>
    </source>
</evidence>
<dbReference type="SMART" id="SM00436">
    <property type="entry name" value="TOP1Bc"/>
    <property type="match status" value="1"/>
</dbReference>
<dbReference type="Gene3D" id="2.70.20.10">
    <property type="entry name" value="Topoisomerase I, domain 3"/>
    <property type="match status" value="1"/>
</dbReference>
<evidence type="ECO:0000256" key="8">
    <source>
        <dbReference type="ARBA" id="ARBA00023125"/>
    </source>
</evidence>
<evidence type="ECO:0000256" key="2">
    <source>
        <dbReference type="ARBA" id="ARBA00009446"/>
    </source>
</evidence>
<dbReference type="SMART" id="SM00437">
    <property type="entry name" value="TOP1Ac"/>
    <property type="match status" value="1"/>
</dbReference>
<evidence type="ECO:0000256" key="5">
    <source>
        <dbReference type="ARBA" id="ARBA00022833"/>
    </source>
</evidence>
<reference evidence="14" key="1">
    <citation type="submission" date="2017-04" db="EMBL/GenBank/DDBJ databases">
        <title>Function of individual gut microbiota members based on whole genome sequencing of pure cultures obtained from chicken caecum.</title>
        <authorList>
            <person name="Medvecky M."/>
            <person name="Cejkova D."/>
            <person name="Polansky O."/>
            <person name="Karasova D."/>
            <person name="Kubasova T."/>
            <person name="Cizek A."/>
            <person name="Rychlik I."/>
        </authorList>
    </citation>
    <scope>NUCLEOTIDE SEQUENCE [LARGE SCALE GENOMIC DNA]</scope>
    <source>
        <strain evidence="14">An273</strain>
    </source>
</reference>
<dbReference type="InterPro" id="IPR034149">
    <property type="entry name" value="TOPRIM_TopoI"/>
</dbReference>
<protein>
    <recommendedName>
        <fullName evidence="10">DNA topoisomerase 1</fullName>
        <ecNumber evidence="10">5.6.2.1</ecNumber>
    </recommendedName>
    <alternativeName>
        <fullName evidence="10">DNA topoisomerase I</fullName>
    </alternativeName>
</protein>
<dbReference type="OrthoDB" id="9804262at2"/>
<dbReference type="InterPro" id="IPR023406">
    <property type="entry name" value="Topo_IA_AS"/>
</dbReference>
<feature type="site" description="Interaction with DNA" evidence="10">
    <location>
        <position position="154"/>
    </location>
</feature>
<dbReference type="PROSITE" id="PS00396">
    <property type="entry name" value="TOPO_IA_1"/>
    <property type="match status" value="1"/>
</dbReference>
<dbReference type="PANTHER" id="PTHR42785:SF1">
    <property type="entry name" value="DNA TOPOISOMERASE"/>
    <property type="match status" value="1"/>
</dbReference>
<dbReference type="InterPro" id="IPR013825">
    <property type="entry name" value="Topo_IA_cen_sub2"/>
</dbReference>
<feature type="site" description="Interaction with DNA" evidence="10">
    <location>
        <position position="39"/>
    </location>
</feature>
<dbReference type="GO" id="GO:0003677">
    <property type="term" value="F:DNA binding"/>
    <property type="evidence" value="ECO:0007669"/>
    <property type="project" value="UniProtKB-KW"/>
</dbReference>
<dbReference type="InterPro" id="IPR003601">
    <property type="entry name" value="Topo_IA_2"/>
</dbReference>
<comment type="catalytic activity">
    <reaction evidence="1 10">
        <text>ATP-independent breakage of single-stranded DNA, followed by passage and rejoining.</text>
        <dbReference type="EC" id="5.6.2.1"/>
    </reaction>
</comment>
<dbReference type="PROSITE" id="PS50880">
    <property type="entry name" value="TOPRIM"/>
    <property type="match status" value="1"/>
</dbReference>
<evidence type="ECO:0000256" key="7">
    <source>
        <dbReference type="ARBA" id="ARBA00023029"/>
    </source>
</evidence>
<comment type="similarity">
    <text evidence="2 10">Belongs to the type IA topoisomerase family.</text>
</comment>
<dbReference type="PRINTS" id="PR00417">
    <property type="entry name" value="PRTPISMRASEI"/>
</dbReference>
<dbReference type="EC" id="5.6.2.1" evidence="10"/>
<evidence type="ECO:0000256" key="4">
    <source>
        <dbReference type="ARBA" id="ARBA00022771"/>
    </source>
</evidence>
<dbReference type="GO" id="GO:0006265">
    <property type="term" value="P:DNA topological change"/>
    <property type="evidence" value="ECO:0007669"/>
    <property type="project" value="UniProtKB-UniRule"/>
</dbReference>
<dbReference type="NCBIfam" id="TIGR01051">
    <property type="entry name" value="topA_bact"/>
    <property type="match status" value="1"/>
</dbReference>
<gene>
    <name evidence="10" type="primary">topA</name>
    <name evidence="13" type="ORF">B5F75_06395</name>
</gene>
<dbReference type="InterPro" id="IPR006171">
    <property type="entry name" value="TOPRIM_dom"/>
</dbReference>
<dbReference type="PANTHER" id="PTHR42785">
    <property type="entry name" value="DNA TOPOISOMERASE, TYPE IA, CORE"/>
    <property type="match status" value="1"/>
</dbReference>
<keyword evidence="5" id="KW-0862">Zinc</keyword>
<keyword evidence="8 10" id="KW-0238">DNA-binding</keyword>
<dbReference type="InterPro" id="IPR023405">
    <property type="entry name" value="Topo_IA_core_domain"/>
</dbReference>
<feature type="domain" description="Topo IA-type catalytic" evidence="12">
    <location>
        <begin position="135"/>
        <end position="592"/>
    </location>
</feature>
<dbReference type="GO" id="GO:0005694">
    <property type="term" value="C:chromosome"/>
    <property type="evidence" value="ECO:0007669"/>
    <property type="project" value="InterPro"/>
</dbReference>
<dbReference type="InterPro" id="IPR013826">
    <property type="entry name" value="Topo_IA_cen_sub3"/>
</dbReference>
<dbReference type="HAMAP" id="MF_00952">
    <property type="entry name" value="Topoisom_1_prok"/>
    <property type="match status" value="1"/>
</dbReference>
<comment type="caution">
    <text evidence="13">The sequence shown here is derived from an EMBL/GenBank/DDBJ whole genome shotgun (WGS) entry which is preliminary data.</text>
</comment>
<keyword evidence="9 10" id="KW-0413">Isomerase</keyword>
<evidence type="ECO:0000256" key="6">
    <source>
        <dbReference type="ARBA" id="ARBA00022842"/>
    </source>
</evidence>
<accession>A0A1Y4DAK7</accession>
<dbReference type="InterPro" id="IPR028612">
    <property type="entry name" value="Topoisom_1_IA"/>
</dbReference>
<comment type="subunit">
    <text evidence="10">Monomer.</text>
</comment>
<dbReference type="SUPFAM" id="SSF56712">
    <property type="entry name" value="Prokaryotic type I DNA topoisomerase"/>
    <property type="match status" value="1"/>
</dbReference>
<comment type="function">
    <text evidence="10">Releases the supercoiling and torsional tension of DNA, which is introduced during the DNA replication and transcription, by transiently cleaving and rejoining one strand of the DNA duplex. Introduces a single-strand break via transesterification at a target site in duplex DNA. The scissile phosphodiester is attacked by the catalytic tyrosine of the enzyme, resulting in the formation of a DNA-(5'-phosphotyrosyl)-enzyme intermediate and the expulsion of a 3'-OH DNA strand. The free DNA strand then undergoes passage around the unbroken strand, thus removing DNA supercoils. Finally, in the religation step, the DNA 3'-OH attacks the covalent intermediate to expel the active-site tyrosine and restore the DNA phosphodiester backbone.</text>
</comment>
<feature type="site" description="Interaction with DNA" evidence="10">
    <location>
        <position position="522"/>
    </location>
</feature>
<dbReference type="Gene3D" id="3.40.50.140">
    <property type="match status" value="1"/>
</dbReference>
<dbReference type="SMART" id="SM00493">
    <property type="entry name" value="TOPRIM"/>
    <property type="match status" value="1"/>
</dbReference>
<dbReference type="Pfam" id="PF01131">
    <property type="entry name" value="Topoisom_bac"/>
    <property type="match status" value="1"/>
</dbReference>
<keyword evidence="3" id="KW-0479">Metal-binding</keyword>
<dbReference type="Pfam" id="PF01751">
    <property type="entry name" value="Toprim"/>
    <property type="match status" value="1"/>
</dbReference>
<evidence type="ECO:0000256" key="9">
    <source>
        <dbReference type="ARBA" id="ARBA00023235"/>
    </source>
</evidence>
<dbReference type="InterPro" id="IPR005733">
    <property type="entry name" value="TopoI_bac-type"/>
</dbReference>
<evidence type="ECO:0000313" key="13">
    <source>
        <dbReference type="EMBL" id="OUO56244.1"/>
    </source>
</evidence>
<dbReference type="Gene3D" id="3.30.65.10">
    <property type="entry name" value="Bacterial Topoisomerase I, domain 1"/>
    <property type="match status" value="3"/>
</dbReference>
<keyword evidence="7 10" id="KW-0799">Topoisomerase</keyword>
<dbReference type="CDD" id="cd03363">
    <property type="entry name" value="TOPRIM_TopoIA_TopoI"/>
    <property type="match status" value="1"/>
</dbReference>
<feature type="site" description="Interaction with DNA" evidence="10">
    <location>
        <position position="145"/>
    </location>
</feature>
<evidence type="ECO:0000259" key="12">
    <source>
        <dbReference type="PROSITE" id="PS52039"/>
    </source>
</evidence>
<dbReference type="InterPro" id="IPR013498">
    <property type="entry name" value="Topo_IA_Znf"/>
</dbReference>
<dbReference type="AlphaFoldDB" id="A0A1Y4DAK7"/>
<dbReference type="InterPro" id="IPR013824">
    <property type="entry name" value="Topo_IA_cen_sub1"/>
</dbReference>
<feature type="site" description="Interaction with DNA" evidence="10">
    <location>
        <position position="149"/>
    </location>
</feature>
<evidence type="ECO:0000256" key="10">
    <source>
        <dbReference type="HAMAP-Rule" id="MF_00952"/>
    </source>
</evidence>
<dbReference type="EMBL" id="NFJD01000004">
    <property type="protein sequence ID" value="OUO56244.1"/>
    <property type="molecule type" value="Genomic_DNA"/>
</dbReference>
<evidence type="ECO:0000259" key="11">
    <source>
        <dbReference type="PROSITE" id="PS50880"/>
    </source>
</evidence>
<dbReference type="Gene3D" id="1.10.460.10">
    <property type="entry name" value="Topoisomerase I, domain 2"/>
    <property type="match status" value="1"/>
</dbReference>
<feature type="site" description="Interaction with DNA" evidence="10">
    <location>
        <position position="161"/>
    </location>
</feature>
<dbReference type="RefSeq" id="WP_087289130.1">
    <property type="nucleotide sequence ID" value="NZ_NFJD01000004.1"/>
</dbReference>
<organism evidence="13 14">
    <name type="scientific">Candidatus Avelusimicrobium gallicola</name>
    <dbReference type="NCBI Taxonomy" id="2562704"/>
    <lineage>
        <taxon>Bacteria</taxon>
        <taxon>Pseudomonadati</taxon>
        <taxon>Elusimicrobiota</taxon>
        <taxon>Elusimicrobia</taxon>
        <taxon>Elusimicrobiales</taxon>
        <taxon>Elusimicrobiaceae</taxon>
        <taxon>Candidatus Avelusimicrobium</taxon>
    </lineage>
</organism>
<dbReference type="PROSITE" id="PS52039">
    <property type="entry name" value="TOPO_IA_2"/>
    <property type="match status" value="1"/>
</dbReference>